<dbReference type="InterPro" id="IPR027417">
    <property type="entry name" value="P-loop_NTPase"/>
</dbReference>
<feature type="region of interest" description="Disordered" evidence="1">
    <location>
        <begin position="735"/>
        <end position="781"/>
    </location>
</feature>
<dbReference type="GO" id="GO:0032204">
    <property type="term" value="P:regulation of telomere maintenance"/>
    <property type="evidence" value="ECO:0007669"/>
    <property type="project" value="TreeGrafter"/>
</dbReference>
<dbReference type="Proteomes" id="UP000585474">
    <property type="component" value="Unassembled WGS sequence"/>
</dbReference>
<gene>
    <name evidence="2" type="ORF">Acr_19g0006960</name>
</gene>
<reference evidence="2 3" key="1">
    <citation type="submission" date="2019-07" db="EMBL/GenBank/DDBJ databases">
        <title>De Novo Assembly of kiwifruit Actinidia rufa.</title>
        <authorList>
            <person name="Sugita-Konishi S."/>
            <person name="Sato K."/>
            <person name="Mori E."/>
            <person name="Abe Y."/>
            <person name="Kisaki G."/>
            <person name="Hamano K."/>
            <person name="Suezawa K."/>
            <person name="Otani M."/>
            <person name="Fukuda T."/>
            <person name="Manabe T."/>
            <person name="Gomi K."/>
            <person name="Tabuchi M."/>
            <person name="Akimitsu K."/>
            <person name="Kataoka I."/>
        </authorList>
    </citation>
    <scope>NUCLEOTIDE SEQUENCE [LARGE SCALE GENOMIC DNA]</scope>
    <source>
        <strain evidence="3">cv. Fuchu</strain>
    </source>
</reference>
<feature type="compositionally biased region" description="Polar residues" evidence="1">
    <location>
        <begin position="267"/>
        <end position="276"/>
    </location>
</feature>
<accession>A0A7J0GAE0</accession>
<dbReference type="AlphaFoldDB" id="A0A7J0GAE0"/>
<keyword evidence="2" id="KW-0378">Hydrolase</keyword>
<dbReference type="OrthoDB" id="513595at2759"/>
<sequence>MDHQWGPRPPPPPPPVPGNLCPTCSFSHFPFCPPPHPNSFNPNPRFIPHNAHSSQRPFFDPFLDHPGPNANFQHRFGDQPDWHRNPNLEYDQFQIGESGMVNGFAPSRYDNGGVGFKRVRVDDMGPGSFVGETGILDDRERRLKLIRDHGVDGNRESDWHLQENPVFERTLGGVDGGERGRLDLRGVRNDMMLKPPSNYEISEFQDPRFSDFDRKGTYFRSGPDFNPHNYGEEHGLDFDQRNLQRYRNEELVQSQYGQGEKSLRPSLLSNGHSPQDPTHYHEGGLYHDSNFGDDYSQGYSEVLSENYYHRPRSSESLSAKEPHSSHSTGWQGPLASSARLQEQRSNLSTESRNPNYDMPRPYGIQNSMRPNHDMHSHGQLNDRRQSYEVSSLSHNSIHGSVGNTIISENMIPMQASQAINVRPPLPASPPPPLPVDPPGHPLSEPHALSSAAMTSSSLFPIPVSSVTTLPSLYAPIPEAHSLSRPYFHDKSYLHASTGIASENINRIPSTKYLGEGQPFHMISLDKPKVVDASQIFKQPHRATRPDHIVIILRGLPGSGKSYLAKMLRDLEVENGGDAPRIHSMDDYFMTEVEKVEESDFPKSSSSVRGKKAVMKKVMEFCYEPEMEEAYRSSMLKAFKKTLDEGCFSIVIVDDRNLRVADFAQFWATAKRSGYEVYLLEASYKDPVGCAARNVHGFTQDDIQKMAGQWEEAPSLYLKLEIKSLFQGDDLKESGIREVDMDTEDGDSLGTLPVLEERNSDTTVSPARDYSTYGSSKHDKKWDAEGERLREVKVLSKSKWSDDLDDDNAQRTEASKGNLNALSGLIKAYAKEGKSVHWGDQVGSTGFSIGAARKVNISIVIGPGGGYNLKSNPLPEEHVSTRNTGESKTHSVFQERMRAERESFRSVFDKRRQRIGGLALEEE</sequence>
<dbReference type="Gene3D" id="3.40.50.300">
    <property type="entry name" value="P-loop containing nucleotide triphosphate hydrolases"/>
    <property type="match status" value="1"/>
</dbReference>
<name>A0A7J0GAE0_9ERIC</name>
<feature type="region of interest" description="Disordered" evidence="1">
    <location>
        <begin position="421"/>
        <end position="449"/>
    </location>
</feature>
<protein>
    <submittedName>
        <fullName evidence="2">P-loop containing nucleoside triphosphate hydrolases superfamily protein</fullName>
    </submittedName>
</protein>
<proteinExistence type="predicted"/>
<dbReference type="FunFam" id="3.40.50.300:FF:000978">
    <property type="entry name" value="YLP motif-containing protein 1 isoform X3"/>
    <property type="match status" value="1"/>
</dbReference>
<feature type="compositionally biased region" description="Polar residues" evidence="1">
    <location>
        <begin position="338"/>
        <end position="354"/>
    </location>
</feature>
<dbReference type="PANTHER" id="PTHR13413:SF0">
    <property type="entry name" value="YLP MOTIF-CONTAINING PROTEIN 1"/>
    <property type="match status" value="1"/>
</dbReference>
<keyword evidence="3" id="KW-1185">Reference proteome</keyword>
<organism evidence="2 3">
    <name type="scientific">Actinidia rufa</name>
    <dbReference type="NCBI Taxonomy" id="165716"/>
    <lineage>
        <taxon>Eukaryota</taxon>
        <taxon>Viridiplantae</taxon>
        <taxon>Streptophyta</taxon>
        <taxon>Embryophyta</taxon>
        <taxon>Tracheophyta</taxon>
        <taxon>Spermatophyta</taxon>
        <taxon>Magnoliopsida</taxon>
        <taxon>eudicotyledons</taxon>
        <taxon>Gunneridae</taxon>
        <taxon>Pentapetalae</taxon>
        <taxon>asterids</taxon>
        <taxon>Ericales</taxon>
        <taxon>Actinidiaceae</taxon>
        <taxon>Actinidia</taxon>
    </lineage>
</organism>
<dbReference type="GO" id="GO:0005634">
    <property type="term" value="C:nucleus"/>
    <property type="evidence" value="ECO:0007669"/>
    <property type="project" value="InterPro"/>
</dbReference>
<dbReference type="SUPFAM" id="SSF52540">
    <property type="entry name" value="P-loop containing nucleoside triphosphate hydrolases"/>
    <property type="match status" value="1"/>
</dbReference>
<feature type="region of interest" description="Disordered" evidence="1">
    <location>
        <begin position="313"/>
        <end position="395"/>
    </location>
</feature>
<comment type="caution">
    <text evidence="2">The sequence shown here is derived from an EMBL/GenBank/DDBJ whole genome shotgun (WGS) entry which is preliminary data.</text>
</comment>
<feature type="compositionally biased region" description="Basic and acidic residues" evidence="1">
    <location>
        <begin position="370"/>
        <end position="386"/>
    </location>
</feature>
<evidence type="ECO:0000313" key="3">
    <source>
        <dbReference type="Proteomes" id="UP000585474"/>
    </source>
</evidence>
<dbReference type="InterPro" id="IPR026314">
    <property type="entry name" value="YLP_motif_con_p1"/>
</dbReference>
<evidence type="ECO:0000256" key="1">
    <source>
        <dbReference type="SAM" id="MobiDB-lite"/>
    </source>
</evidence>
<feature type="region of interest" description="Disordered" evidence="1">
    <location>
        <begin position="252"/>
        <end position="292"/>
    </location>
</feature>
<dbReference type="EMBL" id="BJWL01000019">
    <property type="protein sequence ID" value="GFZ07759.1"/>
    <property type="molecule type" value="Genomic_DNA"/>
</dbReference>
<dbReference type="GO" id="GO:0016787">
    <property type="term" value="F:hydrolase activity"/>
    <property type="evidence" value="ECO:0007669"/>
    <property type="project" value="UniProtKB-KW"/>
</dbReference>
<evidence type="ECO:0000313" key="2">
    <source>
        <dbReference type="EMBL" id="GFZ07759.1"/>
    </source>
</evidence>
<dbReference type="PANTHER" id="PTHR13413">
    <property type="entry name" value="YLP MOTIF CONTAINING PROTEIN NUCLEAR PROTEIN ZAP"/>
    <property type="match status" value="1"/>
</dbReference>
<feature type="compositionally biased region" description="Pro residues" evidence="1">
    <location>
        <begin position="423"/>
        <end position="440"/>
    </location>
</feature>